<keyword evidence="3" id="KW-1185">Reference proteome</keyword>
<gene>
    <name evidence="2" type="ORF">MTO99_18615</name>
</gene>
<feature type="region of interest" description="Disordered" evidence="1">
    <location>
        <begin position="96"/>
        <end position="117"/>
    </location>
</feature>
<sequence length="117" mass="13045">MTRPTTRRIELRMRKPWFALYWGVKPTVVIDGRGQPTQWGVGTWQVPADETVTIGAYLFNRVWRFGAAEFALAAEHPASLEYAAPALPFLPGRIEPARAVDSPSTGSSRRPRPAPRS</sequence>
<dbReference type="Proteomes" id="UP000832097">
    <property type="component" value="Chromosome"/>
</dbReference>
<proteinExistence type="predicted"/>
<name>A0ABY4C2B3_9MICO</name>
<evidence type="ECO:0000256" key="1">
    <source>
        <dbReference type="SAM" id="MobiDB-lite"/>
    </source>
</evidence>
<evidence type="ECO:0000313" key="3">
    <source>
        <dbReference type="Proteomes" id="UP000832097"/>
    </source>
</evidence>
<dbReference type="EMBL" id="CP094528">
    <property type="protein sequence ID" value="UOE44141.1"/>
    <property type="molecule type" value="Genomic_DNA"/>
</dbReference>
<dbReference type="RefSeq" id="WP_243555669.1">
    <property type="nucleotide sequence ID" value="NZ_CP094528.1"/>
</dbReference>
<accession>A0ABY4C2B3</accession>
<protein>
    <submittedName>
        <fullName evidence="2">Uncharacterized protein</fullName>
    </submittedName>
</protein>
<organism evidence="2 3">
    <name type="scientific">Agromyces larvae</name>
    <dbReference type="NCBI Taxonomy" id="2929802"/>
    <lineage>
        <taxon>Bacteria</taxon>
        <taxon>Bacillati</taxon>
        <taxon>Actinomycetota</taxon>
        <taxon>Actinomycetes</taxon>
        <taxon>Micrococcales</taxon>
        <taxon>Microbacteriaceae</taxon>
        <taxon>Agromyces</taxon>
    </lineage>
</organism>
<evidence type="ECO:0000313" key="2">
    <source>
        <dbReference type="EMBL" id="UOE44141.1"/>
    </source>
</evidence>
<reference evidence="2 3" key="1">
    <citation type="submission" date="2022-03" db="EMBL/GenBank/DDBJ databases">
        <title>Mucilaginibacter sp. isolated from the gut of Protaetia brevitarsis seulensis larvae.</title>
        <authorList>
            <person name="Won M."/>
            <person name="Kim S.-J."/>
            <person name="Kwon S.-W."/>
        </authorList>
    </citation>
    <scope>NUCLEOTIDE SEQUENCE [LARGE SCALE GENOMIC DNA]</scope>
    <source>
        <strain evidence="2 3">CFWR-12</strain>
    </source>
</reference>